<accession>A0A2P2KJ28</accession>
<dbReference type="InterPro" id="IPR058032">
    <property type="entry name" value="CDP1-like_a_solenoid_1"/>
</dbReference>
<name>A0A2P2KJ28_RHIMU</name>
<dbReference type="AlphaFoldDB" id="A0A2P2KJ28"/>
<evidence type="ECO:0000259" key="2">
    <source>
        <dbReference type="Pfam" id="PF23468"/>
    </source>
</evidence>
<evidence type="ECO:0000259" key="1">
    <source>
        <dbReference type="Pfam" id="PF13355"/>
    </source>
</evidence>
<dbReference type="EMBL" id="GGEC01025229">
    <property type="protein sequence ID" value="MBX05713.1"/>
    <property type="molecule type" value="Transcribed_RNA"/>
</dbReference>
<feature type="domain" description="Plastid division protein CDP1-like 2nd alpha solenoid" evidence="2">
    <location>
        <begin position="376"/>
        <end position="499"/>
    </location>
</feature>
<dbReference type="PANTHER" id="PTHR33925:SF2">
    <property type="entry name" value="PLASTID DIVISION PROTEIN CDP1, CHLOROPLASTIC"/>
    <property type="match status" value="1"/>
</dbReference>
<dbReference type="InterPro" id="IPR044685">
    <property type="entry name" value="CPD1-like"/>
</dbReference>
<evidence type="ECO:0000313" key="4">
    <source>
        <dbReference type="EMBL" id="MBX05713.1"/>
    </source>
</evidence>
<dbReference type="GO" id="GO:0010020">
    <property type="term" value="P:chloroplast fission"/>
    <property type="evidence" value="ECO:0007669"/>
    <property type="project" value="TreeGrafter"/>
</dbReference>
<proteinExistence type="predicted"/>
<organism evidence="4">
    <name type="scientific">Rhizophora mucronata</name>
    <name type="common">Asiatic mangrove</name>
    <dbReference type="NCBI Taxonomy" id="61149"/>
    <lineage>
        <taxon>Eukaryota</taxon>
        <taxon>Viridiplantae</taxon>
        <taxon>Streptophyta</taxon>
        <taxon>Embryophyta</taxon>
        <taxon>Tracheophyta</taxon>
        <taxon>Spermatophyta</taxon>
        <taxon>Magnoliopsida</taxon>
        <taxon>eudicotyledons</taxon>
        <taxon>Gunneridae</taxon>
        <taxon>Pentapetalae</taxon>
        <taxon>rosids</taxon>
        <taxon>fabids</taxon>
        <taxon>Malpighiales</taxon>
        <taxon>Rhizophoraceae</taxon>
        <taxon>Rhizophora</taxon>
    </lineage>
</organism>
<dbReference type="InterPro" id="IPR057137">
    <property type="entry name" value="CDP1-like_a_solenoid_2"/>
</dbReference>
<dbReference type="Pfam" id="PF13355">
    <property type="entry name" value="ARC6-like_IMS"/>
    <property type="match status" value="1"/>
</dbReference>
<protein>
    <submittedName>
        <fullName evidence="4">Plastid division protein CDP1ic-like isoform X1</fullName>
    </submittedName>
</protein>
<dbReference type="Pfam" id="PF25515">
    <property type="entry name" value="Arm_PDR"/>
    <property type="match status" value="1"/>
</dbReference>
<feature type="domain" description="Plastid division protein CDP1-like 1st alpha solenoid" evidence="3">
    <location>
        <begin position="181"/>
        <end position="328"/>
    </location>
</feature>
<dbReference type="Pfam" id="PF23468">
    <property type="entry name" value="ARC6"/>
    <property type="match status" value="1"/>
</dbReference>
<dbReference type="InterPro" id="IPR025344">
    <property type="entry name" value="CDP1-like_IMS"/>
</dbReference>
<dbReference type="GO" id="GO:0009706">
    <property type="term" value="C:chloroplast inner membrane"/>
    <property type="evidence" value="ECO:0007669"/>
    <property type="project" value="TreeGrafter"/>
</dbReference>
<sequence>MAVAHVNMSPTAAFAVATSSFSCSSCYVCRNWKGDLRRGEGQRHSVVLGLGEGSGIGISICAGVSRVFGKRSCFNVRRWVLNATDTRRLLDNAPPRTTTASTTVNIPLTCYQLLGVHDRAEKDEIVKSVMHWKSAELEEGYTMDAVVSRQELLMDVRDKLLFEPEYAGNVREKIPPKSSLQIPWAWLPGALCLLQEVGEEKLVLNIGQAALQNPDAKPYIHDLLLCMALAECAIAKSSFEKNKVSIGFEALARAQCLLRSKTSLGKLALLSQIEESLEELAPACTMELLGMPHSPENAERRLGAIAALHELLRQGLDVESSCRVQDWPCFLSQALNRLMAKEMVDLLPWDDLALARKNKKSLESQNQRIVIDFNCFFVALMAHVALGFSSKQTELIKKAKIICECLMASENADLKFEEAFCLFLLGQGNEAEVIEKLQQLELNSNPAGRSLVPVKELKDASGVKPSLETWLKEMVLVLFSDTRDCSPSLANFFSGERRTSVSRKSKVHSSQDNRTVASKSLSDIAMKRMNFGESIPYMNSSKHLGSAAKQLTPTDLQRSLTLGKSETGNNVDETSIQLKRKLGAHNTRAWKSWLAHEDNTIGKILAAVMLGCFAFFTFKLSRKVRIASELVPIKPNTEVNSFAWRADCSLEHTIRPASISGSSVAVRLKKLLAQIKMLFRNQLDPKQLQSLGPATRMASSTTTVSRKEMPVEEAEALVKHWQAIKAEALGSSHQVHSLSEVLDESMLAQWQALADAAKTRSCYWRFVLLRLSVLQADILSVGYGLETAEVEALIEEAAELVDESQQKNPNYYSTYEVHYVLKRQDGGSWRFCDCDIRVPS</sequence>
<evidence type="ECO:0000259" key="3">
    <source>
        <dbReference type="Pfam" id="PF25515"/>
    </source>
</evidence>
<dbReference type="PANTHER" id="PTHR33925">
    <property type="entry name" value="PLASTID DIVISION PROTEIN CDP1, CHLOROPLASTIC-RELATED"/>
    <property type="match status" value="1"/>
</dbReference>
<feature type="domain" description="Plastid division protein CDP1-like IMS" evidence="1">
    <location>
        <begin position="714"/>
        <end position="831"/>
    </location>
</feature>
<reference evidence="4" key="1">
    <citation type="submission" date="2018-02" db="EMBL/GenBank/DDBJ databases">
        <title>Rhizophora mucronata_Transcriptome.</title>
        <authorList>
            <person name="Meera S.P."/>
            <person name="Sreeshan A."/>
            <person name="Augustine A."/>
        </authorList>
    </citation>
    <scope>NUCLEOTIDE SEQUENCE</scope>
    <source>
        <tissue evidence="4">Leaf</tissue>
    </source>
</reference>